<evidence type="ECO:0000256" key="1">
    <source>
        <dbReference type="SAM" id="MobiDB-lite"/>
    </source>
</evidence>
<dbReference type="Proteomes" id="UP001271007">
    <property type="component" value="Unassembled WGS sequence"/>
</dbReference>
<dbReference type="EMBL" id="JAWDJX010000027">
    <property type="protein sequence ID" value="KAK3051169.1"/>
    <property type="molecule type" value="Genomic_DNA"/>
</dbReference>
<comment type="caution">
    <text evidence="2">The sequence shown here is derived from an EMBL/GenBank/DDBJ whole genome shotgun (WGS) entry which is preliminary data.</text>
</comment>
<accession>A0AAJ0DJL1</accession>
<organism evidence="2 3">
    <name type="scientific">Extremus antarcticus</name>
    <dbReference type="NCBI Taxonomy" id="702011"/>
    <lineage>
        <taxon>Eukaryota</taxon>
        <taxon>Fungi</taxon>
        <taxon>Dikarya</taxon>
        <taxon>Ascomycota</taxon>
        <taxon>Pezizomycotina</taxon>
        <taxon>Dothideomycetes</taxon>
        <taxon>Dothideomycetidae</taxon>
        <taxon>Mycosphaerellales</taxon>
        <taxon>Extremaceae</taxon>
        <taxon>Extremus</taxon>
    </lineage>
</organism>
<evidence type="ECO:0000313" key="3">
    <source>
        <dbReference type="Proteomes" id="UP001271007"/>
    </source>
</evidence>
<feature type="region of interest" description="Disordered" evidence="1">
    <location>
        <begin position="95"/>
        <end position="146"/>
    </location>
</feature>
<feature type="compositionally biased region" description="Low complexity" evidence="1">
    <location>
        <begin position="16"/>
        <end position="25"/>
    </location>
</feature>
<gene>
    <name evidence="2" type="ORF">LTR09_007565</name>
</gene>
<proteinExistence type="predicted"/>
<feature type="compositionally biased region" description="Polar residues" evidence="1">
    <location>
        <begin position="1"/>
        <end position="15"/>
    </location>
</feature>
<keyword evidence="3" id="KW-1185">Reference proteome</keyword>
<feature type="compositionally biased region" description="Polar residues" evidence="1">
    <location>
        <begin position="104"/>
        <end position="118"/>
    </location>
</feature>
<evidence type="ECO:0000313" key="2">
    <source>
        <dbReference type="EMBL" id="KAK3051169.1"/>
    </source>
</evidence>
<protein>
    <submittedName>
        <fullName evidence="2">Uncharacterized protein</fullName>
    </submittedName>
</protein>
<name>A0AAJ0DJL1_9PEZI</name>
<dbReference type="AlphaFoldDB" id="A0AAJ0DJL1"/>
<sequence>MSSAKRPNQQQPFQSQAVQGQAVQGPATPCRWGRCQGGVYHHNCREAFRRDFYNHQISAGRSVEAANAAAAKEIAERDRETGDLVGQRYNTRVQVGADLGARHSLNSTEANPSGQAKTVASPRKNRDGGFAAPEPSRSAGGSKTRP</sequence>
<reference evidence="2" key="1">
    <citation type="submission" date="2023-04" db="EMBL/GenBank/DDBJ databases">
        <title>Black Yeasts Isolated from many extreme environments.</title>
        <authorList>
            <person name="Coleine C."/>
            <person name="Stajich J.E."/>
            <person name="Selbmann L."/>
        </authorList>
    </citation>
    <scope>NUCLEOTIDE SEQUENCE</scope>
    <source>
        <strain evidence="2">CCFEE 5312</strain>
    </source>
</reference>
<feature type="region of interest" description="Disordered" evidence="1">
    <location>
        <begin position="1"/>
        <end position="26"/>
    </location>
</feature>